<name>A0A518D0E7_9BACT</name>
<dbReference type="CDD" id="cd16148">
    <property type="entry name" value="sulfatase_like"/>
    <property type="match status" value="1"/>
</dbReference>
<dbReference type="SUPFAM" id="SSF53649">
    <property type="entry name" value="Alkaline phosphatase-like"/>
    <property type="match status" value="1"/>
</dbReference>
<dbReference type="Pfam" id="PF00884">
    <property type="entry name" value="Sulfatase"/>
    <property type="match status" value="1"/>
</dbReference>
<protein>
    <submittedName>
        <fullName evidence="3">Arylsulfatase</fullName>
        <ecNumber evidence="3">3.1.6.1</ecNumber>
    </submittedName>
</protein>
<dbReference type="EC" id="3.1.6.1" evidence="3"/>
<reference evidence="3 4" key="1">
    <citation type="submission" date="2019-02" db="EMBL/GenBank/DDBJ databases">
        <title>Deep-cultivation of Planctomycetes and their phenomic and genomic characterization uncovers novel biology.</title>
        <authorList>
            <person name="Wiegand S."/>
            <person name="Jogler M."/>
            <person name="Boedeker C."/>
            <person name="Pinto D."/>
            <person name="Vollmers J."/>
            <person name="Rivas-Marin E."/>
            <person name="Kohn T."/>
            <person name="Peeters S.H."/>
            <person name="Heuer A."/>
            <person name="Rast P."/>
            <person name="Oberbeckmann S."/>
            <person name="Bunk B."/>
            <person name="Jeske O."/>
            <person name="Meyerdierks A."/>
            <person name="Storesund J.E."/>
            <person name="Kallscheuer N."/>
            <person name="Luecker S."/>
            <person name="Lage O.M."/>
            <person name="Pohl T."/>
            <person name="Merkel B.J."/>
            <person name="Hornburger P."/>
            <person name="Mueller R.-W."/>
            <person name="Bruemmer F."/>
            <person name="Labrenz M."/>
            <person name="Spormann A.M."/>
            <person name="Op den Camp H."/>
            <person name="Overmann J."/>
            <person name="Amann R."/>
            <person name="Jetten M.S.M."/>
            <person name="Mascher T."/>
            <person name="Medema M.H."/>
            <person name="Devos D.P."/>
            <person name="Kaster A.-K."/>
            <person name="Ovreas L."/>
            <person name="Rohde M."/>
            <person name="Galperin M.Y."/>
            <person name="Jogler C."/>
        </authorList>
    </citation>
    <scope>NUCLEOTIDE SEQUENCE [LARGE SCALE GENOMIC DNA]</scope>
    <source>
        <strain evidence="3 4">Pla163</strain>
    </source>
</reference>
<gene>
    <name evidence="3" type="ORF">Pla163_20670</name>
</gene>
<dbReference type="AlphaFoldDB" id="A0A518D0E7"/>
<dbReference type="InterPro" id="IPR017850">
    <property type="entry name" value="Alkaline_phosphatase_core_sf"/>
</dbReference>
<dbReference type="InterPro" id="IPR050738">
    <property type="entry name" value="Sulfatase"/>
</dbReference>
<dbReference type="PANTHER" id="PTHR42693">
    <property type="entry name" value="ARYLSULFATASE FAMILY MEMBER"/>
    <property type="match status" value="1"/>
</dbReference>
<sequence length="574" mass="63815">MIRTDAARSKSLRRRSTALACAALGSLLSGCGNSGIDARTVLFISIDTARADTVRFDDPSTMPVLSRVAERGVIFDEAVTGTSWTLPSHVQMFTGQTPSVHGVNFDDVRIDPRTPTLAQLFDEDGWFTAGFYSGWYLVKDYGFDRGFDVYENGMPGGNALERELRAASKIEDLAERSIEMDQIWVRADKQSHQAVSSPTVVDKAIGAIDAAEEEDLFLFLHFFDPHYDYVPPPDIAKRFDPDYTGSIDGRNFYHNKAIYDADRGGRRISDRDLEHVKALYRGEVFFTDRYIERVLDHLDEVGRLDETFVVVVGDHGEEFFEHGNRGHRATLFDEQLRVPMLMVPPKSLAGAERGRTEAAQTSLSDVAPTLLEYANLEGDHATGRSLVGALRGEALESRPELSYLKPFPDIGVEGKGDERGVTGIYHHFLETWRLPDSKFTRHFVYRTAEKRLITKEAWFVDLAADPGEKKLIGDPDDPRFQSAWERMEELNAQSRAFAGQLETASVGERVSLASDMLGGVLEELGYADSAAAGAEPDASLPNASYELPWELGPPPPISYASYLEDLERRASGGR</sequence>
<keyword evidence="3" id="KW-0378">Hydrolase</keyword>
<organism evidence="3 4">
    <name type="scientific">Rohdeia mirabilis</name>
    <dbReference type="NCBI Taxonomy" id="2528008"/>
    <lineage>
        <taxon>Bacteria</taxon>
        <taxon>Pseudomonadati</taxon>
        <taxon>Planctomycetota</taxon>
        <taxon>Planctomycetia</taxon>
        <taxon>Planctomycetia incertae sedis</taxon>
        <taxon>Rohdeia</taxon>
    </lineage>
</organism>
<evidence type="ECO:0000313" key="3">
    <source>
        <dbReference type="EMBL" id="QDU84947.1"/>
    </source>
</evidence>
<dbReference type="PROSITE" id="PS51257">
    <property type="entry name" value="PROKAR_LIPOPROTEIN"/>
    <property type="match status" value="1"/>
</dbReference>
<dbReference type="InterPro" id="IPR000917">
    <property type="entry name" value="Sulfatase_N"/>
</dbReference>
<proteinExistence type="inferred from homology"/>
<evidence type="ECO:0000256" key="1">
    <source>
        <dbReference type="ARBA" id="ARBA00008779"/>
    </source>
</evidence>
<dbReference type="GO" id="GO:0004065">
    <property type="term" value="F:arylsulfatase activity"/>
    <property type="evidence" value="ECO:0007669"/>
    <property type="project" value="UniProtKB-EC"/>
</dbReference>
<comment type="similarity">
    <text evidence="1">Belongs to the sulfatase family.</text>
</comment>
<feature type="domain" description="Sulfatase N-terminal" evidence="2">
    <location>
        <begin position="39"/>
        <end position="375"/>
    </location>
</feature>
<evidence type="ECO:0000259" key="2">
    <source>
        <dbReference type="Pfam" id="PF00884"/>
    </source>
</evidence>
<evidence type="ECO:0000313" key="4">
    <source>
        <dbReference type="Proteomes" id="UP000319342"/>
    </source>
</evidence>
<dbReference type="Gene3D" id="3.40.720.10">
    <property type="entry name" value="Alkaline Phosphatase, subunit A"/>
    <property type="match status" value="1"/>
</dbReference>
<dbReference type="Proteomes" id="UP000319342">
    <property type="component" value="Chromosome"/>
</dbReference>
<keyword evidence="4" id="KW-1185">Reference proteome</keyword>
<accession>A0A518D0E7</accession>
<dbReference type="EMBL" id="CP036290">
    <property type="protein sequence ID" value="QDU84947.1"/>
    <property type="molecule type" value="Genomic_DNA"/>
</dbReference>
<dbReference type="RefSeq" id="WP_419185779.1">
    <property type="nucleotide sequence ID" value="NZ_CP036290.1"/>
</dbReference>
<dbReference type="PANTHER" id="PTHR42693:SF33">
    <property type="entry name" value="ARYLSULFATASE"/>
    <property type="match status" value="1"/>
</dbReference>